<keyword evidence="1" id="KW-0472">Membrane</keyword>
<dbReference type="Proteomes" id="UP001431532">
    <property type="component" value="Unassembled WGS sequence"/>
</dbReference>
<feature type="transmembrane region" description="Helical" evidence="1">
    <location>
        <begin position="46"/>
        <end position="68"/>
    </location>
</feature>
<feature type="transmembrane region" description="Helical" evidence="1">
    <location>
        <begin position="88"/>
        <end position="121"/>
    </location>
</feature>
<protein>
    <submittedName>
        <fullName evidence="2">Uncharacterized protein</fullName>
    </submittedName>
</protein>
<proteinExistence type="predicted"/>
<feature type="transmembrane region" description="Helical" evidence="1">
    <location>
        <begin position="127"/>
        <end position="146"/>
    </location>
</feature>
<dbReference type="AlphaFoldDB" id="A0AAW6U6S2"/>
<evidence type="ECO:0000313" key="2">
    <source>
        <dbReference type="EMBL" id="MDI6452480.1"/>
    </source>
</evidence>
<evidence type="ECO:0000313" key="3">
    <source>
        <dbReference type="Proteomes" id="UP001431532"/>
    </source>
</evidence>
<comment type="caution">
    <text evidence="2">The sequence shown here is derived from an EMBL/GenBank/DDBJ whole genome shotgun (WGS) entry which is preliminary data.</text>
</comment>
<feature type="transmembrane region" description="Helical" evidence="1">
    <location>
        <begin position="20"/>
        <end position="40"/>
    </location>
</feature>
<keyword evidence="1" id="KW-0812">Transmembrane</keyword>
<gene>
    <name evidence="2" type="ORF">QJ521_02780</name>
</gene>
<organism evidence="2 3">
    <name type="scientific">Peloplasma aerotolerans</name>
    <dbReference type="NCBI Taxonomy" id="3044389"/>
    <lineage>
        <taxon>Bacteria</taxon>
        <taxon>Bacillati</taxon>
        <taxon>Mycoplasmatota</taxon>
        <taxon>Mollicutes</taxon>
        <taxon>Acholeplasmatales</taxon>
        <taxon>Acholeplasmataceae</taxon>
        <taxon>Peloplasma</taxon>
    </lineage>
</organism>
<evidence type="ECO:0000256" key="1">
    <source>
        <dbReference type="SAM" id="Phobius"/>
    </source>
</evidence>
<keyword evidence="3" id="KW-1185">Reference proteome</keyword>
<reference evidence="2" key="1">
    <citation type="submission" date="2023-05" db="EMBL/GenBank/DDBJ databases">
        <title>Mariniplasma microaerophilum sp. nov., a novel anaerobic mollicute isolated from terrestrial mud volcano, Taman Peninsula, Russia.</title>
        <authorList>
            <person name="Khomyakova M.A."/>
            <person name="Merkel A.Y."/>
            <person name="Slobodkin A.I."/>
        </authorList>
    </citation>
    <scope>NUCLEOTIDE SEQUENCE</scope>
    <source>
        <strain evidence="2">M4Ah</strain>
    </source>
</reference>
<dbReference type="EMBL" id="JASCXW010000005">
    <property type="protein sequence ID" value="MDI6452480.1"/>
    <property type="molecule type" value="Genomic_DNA"/>
</dbReference>
<name>A0AAW6U6S2_9MOLU</name>
<keyword evidence="1" id="KW-1133">Transmembrane helix</keyword>
<dbReference type="RefSeq" id="WP_282838895.1">
    <property type="nucleotide sequence ID" value="NZ_JASCXW010000005.1"/>
</dbReference>
<sequence>MLTEAIKLQKTKKYIIQGSLFFLTFLLIYTLVDGLNMSYINMISTYGLYLVIINIVLNFTMSFLSALLMNLSTAMVELKGKEGKGAKFGFFSVFFGILTYGCTSCVIAFFAAVGIAFSVIALPLAGLPYKLFSLILIVIGLTWVMHEIKNGKCTIKTNSLDTDTESE</sequence>
<accession>A0AAW6U6S2</accession>